<organism evidence="4 5">
    <name type="scientific">Chlamydomonas reinhardtii</name>
    <name type="common">Chlamydomonas smithii</name>
    <dbReference type="NCBI Taxonomy" id="3055"/>
    <lineage>
        <taxon>Eukaryota</taxon>
        <taxon>Viridiplantae</taxon>
        <taxon>Chlorophyta</taxon>
        <taxon>core chlorophytes</taxon>
        <taxon>Chlorophyceae</taxon>
        <taxon>CS clade</taxon>
        <taxon>Chlamydomonadales</taxon>
        <taxon>Chlamydomonadaceae</taxon>
        <taxon>Chlamydomonas</taxon>
    </lineage>
</organism>
<feature type="compositionally biased region" description="Basic and acidic residues" evidence="2">
    <location>
        <begin position="383"/>
        <end position="479"/>
    </location>
</feature>
<gene>
    <name evidence="4" type="ORF">CHLRE_01g051100v5</name>
</gene>
<keyword evidence="5" id="KW-1185">Reference proteome</keyword>
<feature type="region of interest" description="Disordered" evidence="2">
    <location>
        <begin position="309"/>
        <end position="498"/>
    </location>
</feature>
<sequence>MSLLGTLPAPQQKHAAPIAPVPASAAIVSASFKEPPPYLRRKGWVPRRAEDFGDGGAFPEIHVAQYPLDMGKGSTGGKQQLAISVNEKGEINYDAVVKQGQNKDRVVHSDHGALVPKVDRLSKEALARPDEEDVEKTVAETAAALERVVQGKLSSVNPTKLPGGPGGSTLIKYTPAQQGAQYASGAGQRIIKMQDLPVDPLEPPKFRHVKVPRGPGSPPVPVLHSPPRPLTVKDQQDWKIPPSISNWKNPKGYTIPLDKRLAADGRGLQQTQINDKFAALSEALFTAEAKAREAITMRASIQKELALKEKNKRETELRNLAMQARMERQGAPGAGAGAGGLPPPPPLAGRAEGSLPGPPPGPPPRGAGGRATAADAFDDHEEDYDRRREPEPERERERERDRGGDRERGERDRDYDRDYDRGERGGYDRERERDADRGGRGGGEDERYQESVAEREERRRRDEIREERRRERERERRLEAANQGGAKKSKITRDRERDISEKVALGMANVGGGGEVQYDQRLFNQDAGMQSGFGADDSYNAYDKPLFADRGSHLFKASRATADDDEDAGGAAAGGDAGPRTERFKPDKGFQGAEGAPGAGGGRGGGGRLEFERQQAEEADPFGLDQFLSEVKGGGRDRGGKGNALDAIGKRGGMSAAGGGASLDDLAGAGAGMGRRMQFTSGKG</sequence>
<feature type="domain" description="SKI-interacting protein SKIP SNW" evidence="3">
    <location>
        <begin position="170"/>
        <end position="328"/>
    </location>
</feature>
<dbReference type="KEGG" id="cre:CHLRE_01g051100v5"/>
<dbReference type="Pfam" id="PF02731">
    <property type="entry name" value="SKIP_SNW"/>
    <property type="match status" value="1"/>
</dbReference>
<dbReference type="SMR" id="A0A2K3E831"/>
<dbReference type="AlphaFoldDB" id="A0A2K3E831"/>
<dbReference type="PDB" id="8XI2">
    <property type="method" value="EM"/>
    <property type="resolution" value="2.60 A"/>
    <property type="chains" value="R=1-684"/>
</dbReference>
<dbReference type="GO" id="GO:0000398">
    <property type="term" value="P:mRNA splicing, via spliceosome"/>
    <property type="evidence" value="ECO:0007669"/>
    <property type="project" value="InterPro"/>
</dbReference>
<dbReference type="RefSeq" id="XP_042928880.1">
    <property type="nucleotide sequence ID" value="XM_043058966.1"/>
</dbReference>
<dbReference type="FunCoup" id="A0A2K3E831">
    <property type="interactions" value="2135"/>
</dbReference>
<keyword evidence="6" id="KW-0002">3D-structure</keyword>
<accession>A0A2K3E831</accession>
<feature type="compositionally biased region" description="Pro residues" evidence="2">
    <location>
        <begin position="356"/>
        <end position="365"/>
    </location>
</feature>
<dbReference type="OrthoDB" id="666364at2759"/>
<dbReference type="ExpressionAtlas" id="A0A2K3E831">
    <property type="expression patterns" value="baseline"/>
</dbReference>
<dbReference type="EMDB" id="EMD-38362"/>
<evidence type="ECO:0000256" key="2">
    <source>
        <dbReference type="SAM" id="MobiDB-lite"/>
    </source>
</evidence>
<dbReference type="InParanoid" id="A0A2K3E831"/>
<feature type="modified residue" description="Phosphoserine" evidence="6">
    <location>
        <position position="225"/>
    </location>
</feature>
<evidence type="ECO:0000313" key="5">
    <source>
        <dbReference type="Proteomes" id="UP000006906"/>
    </source>
</evidence>
<dbReference type="InterPro" id="IPR004015">
    <property type="entry name" value="SKI-int_prot_SKIP_SNW-dom"/>
</dbReference>
<feature type="modified residue" description="Phosphoserine" evidence="6">
    <location>
        <position position="217"/>
    </location>
</feature>
<dbReference type="PANTHER" id="PTHR12096">
    <property type="entry name" value="NUCLEAR PROTEIN SKIP-RELATED"/>
    <property type="match status" value="1"/>
</dbReference>
<feature type="compositionally biased region" description="Gly residues" evidence="2">
    <location>
        <begin position="650"/>
        <end position="661"/>
    </location>
</feature>
<name>A0A2K3E831_CHLRE</name>
<dbReference type="EMBL" id="CM008962">
    <property type="protein sequence ID" value="PNW88932.1"/>
    <property type="molecule type" value="Genomic_DNA"/>
</dbReference>
<evidence type="ECO:0007829" key="6">
    <source>
        <dbReference type="PDB" id="8XI2"/>
    </source>
</evidence>
<protein>
    <recommendedName>
        <fullName evidence="3">SKI-interacting protein SKIP SNW domain-containing protein</fullName>
    </recommendedName>
</protein>
<dbReference type="GO" id="GO:0005681">
    <property type="term" value="C:spliceosomal complex"/>
    <property type="evidence" value="ECO:0007669"/>
    <property type="project" value="InterPro"/>
</dbReference>
<dbReference type="InterPro" id="IPR017862">
    <property type="entry name" value="SKI-int_prot_SKIP"/>
</dbReference>
<dbReference type="Proteomes" id="UP000006906">
    <property type="component" value="Chromosome 1"/>
</dbReference>
<dbReference type="GeneID" id="5715751"/>
<evidence type="ECO:0000256" key="1">
    <source>
        <dbReference type="ARBA" id="ARBA00010197"/>
    </source>
</evidence>
<reference evidence="4 5" key="1">
    <citation type="journal article" date="2007" name="Science">
        <title>The Chlamydomonas genome reveals the evolution of key animal and plant functions.</title>
        <authorList>
            <person name="Merchant S.S."/>
            <person name="Prochnik S.E."/>
            <person name="Vallon O."/>
            <person name="Harris E.H."/>
            <person name="Karpowicz S.J."/>
            <person name="Witman G.B."/>
            <person name="Terry A."/>
            <person name="Salamov A."/>
            <person name="Fritz-Laylin L.K."/>
            <person name="Marechal-Drouard L."/>
            <person name="Marshall W.F."/>
            <person name="Qu L.H."/>
            <person name="Nelson D.R."/>
            <person name="Sanderfoot A.A."/>
            <person name="Spalding M.H."/>
            <person name="Kapitonov V.V."/>
            <person name="Ren Q."/>
            <person name="Ferris P."/>
            <person name="Lindquist E."/>
            <person name="Shapiro H."/>
            <person name="Lucas S.M."/>
            <person name="Grimwood J."/>
            <person name="Schmutz J."/>
            <person name="Cardol P."/>
            <person name="Cerutti H."/>
            <person name="Chanfreau G."/>
            <person name="Chen C.L."/>
            <person name="Cognat V."/>
            <person name="Croft M.T."/>
            <person name="Dent R."/>
            <person name="Dutcher S."/>
            <person name="Fernandez E."/>
            <person name="Fukuzawa H."/>
            <person name="Gonzalez-Ballester D."/>
            <person name="Gonzalez-Halphen D."/>
            <person name="Hallmann A."/>
            <person name="Hanikenne M."/>
            <person name="Hippler M."/>
            <person name="Inwood W."/>
            <person name="Jabbari K."/>
            <person name="Kalanon M."/>
            <person name="Kuras R."/>
            <person name="Lefebvre P.A."/>
            <person name="Lemaire S.D."/>
            <person name="Lobanov A.V."/>
            <person name="Lohr M."/>
            <person name="Manuell A."/>
            <person name="Meier I."/>
            <person name="Mets L."/>
            <person name="Mittag M."/>
            <person name="Mittelmeier T."/>
            <person name="Moroney J.V."/>
            <person name="Moseley J."/>
            <person name="Napoli C."/>
            <person name="Nedelcu A.M."/>
            <person name="Niyogi K."/>
            <person name="Novoselov S.V."/>
            <person name="Paulsen I.T."/>
            <person name="Pazour G."/>
            <person name="Purton S."/>
            <person name="Ral J.P."/>
            <person name="Riano-Pachon D.M."/>
            <person name="Riekhof W."/>
            <person name="Rymarquis L."/>
            <person name="Schroda M."/>
            <person name="Stern D."/>
            <person name="Umen J."/>
            <person name="Willows R."/>
            <person name="Wilson N."/>
            <person name="Zimmer S.L."/>
            <person name="Allmer J."/>
            <person name="Balk J."/>
            <person name="Bisova K."/>
            <person name="Chen C.J."/>
            <person name="Elias M."/>
            <person name="Gendler K."/>
            <person name="Hauser C."/>
            <person name="Lamb M.R."/>
            <person name="Ledford H."/>
            <person name="Long J.C."/>
            <person name="Minagawa J."/>
            <person name="Page M.D."/>
            <person name="Pan J."/>
            <person name="Pootakham W."/>
            <person name="Roje S."/>
            <person name="Rose A."/>
            <person name="Stahlberg E."/>
            <person name="Terauchi A.M."/>
            <person name="Yang P."/>
            <person name="Ball S."/>
            <person name="Bowler C."/>
            <person name="Dieckmann C.L."/>
            <person name="Gladyshev V.N."/>
            <person name="Green P."/>
            <person name="Jorgensen R."/>
            <person name="Mayfield S."/>
            <person name="Mueller-Roeber B."/>
            <person name="Rajamani S."/>
            <person name="Sayre R.T."/>
            <person name="Brokstein P."/>
            <person name="Dubchak I."/>
            <person name="Goodstein D."/>
            <person name="Hornick L."/>
            <person name="Huang Y.W."/>
            <person name="Jhaveri J."/>
            <person name="Luo Y."/>
            <person name="Martinez D."/>
            <person name="Ngau W.C."/>
            <person name="Otillar B."/>
            <person name="Poliakov A."/>
            <person name="Porter A."/>
            <person name="Szajkowski L."/>
            <person name="Werner G."/>
            <person name="Zhou K."/>
            <person name="Grigoriev I.V."/>
            <person name="Rokhsar D.S."/>
            <person name="Grossman A.R."/>
        </authorList>
    </citation>
    <scope>NUCLEOTIDE SEQUENCE [LARGE SCALE GENOMIC DNA]</scope>
    <source>
        <strain evidence="5">CC-503</strain>
    </source>
</reference>
<dbReference type="Gramene" id="PNW88932">
    <property type="protein sequence ID" value="PNW88932"/>
    <property type="gene ID" value="CHLRE_01g051100v5"/>
</dbReference>
<feature type="compositionally biased region" description="Gly residues" evidence="2">
    <location>
        <begin position="595"/>
        <end position="608"/>
    </location>
</feature>
<evidence type="ECO:0000313" key="4">
    <source>
        <dbReference type="EMBL" id="PNW88932.1"/>
    </source>
</evidence>
<proteinExistence type="evidence at protein level"/>
<comment type="similarity">
    <text evidence="1">Belongs to the SNW family.</text>
</comment>
<dbReference type="STRING" id="3055.A0A2K3E831"/>
<dbReference type="OMA" id="TEPPRFK"/>
<reference evidence="6" key="2">
    <citation type="journal article" date="2025" name="EMBO J.">
        <title>Structure of a step II catalytically activated spliceosome from Chlamydomonas reinhardtii.</title>
        <authorList>
            <person name="Lu Y."/>
            <person name="Liang K."/>
            <person name="Zhan X."/>
        </authorList>
    </citation>
    <scope>STRUCTURE BY ELECTRON MICROSCOPY (2.60 ANGSTROMS)</scope>
    <scope>PHOSPHORYLATION AT SER-217 AND SER-225</scope>
</reference>
<evidence type="ECO:0000259" key="3">
    <source>
        <dbReference type="Pfam" id="PF02731"/>
    </source>
</evidence>
<feature type="region of interest" description="Disordered" evidence="2">
    <location>
        <begin position="558"/>
        <end position="684"/>
    </location>
</feature>
<feature type="compositionally biased region" description="Basic and acidic residues" evidence="2">
    <location>
        <begin position="579"/>
        <end position="588"/>
    </location>
</feature>